<keyword evidence="3" id="KW-0805">Transcription regulation</keyword>
<dbReference type="Pfam" id="PF00989">
    <property type="entry name" value="PAS"/>
    <property type="match status" value="1"/>
</dbReference>
<dbReference type="CDD" id="cd19731">
    <property type="entry name" value="bHLH-PAS_NPAS1_PASD5"/>
    <property type="match status" value="1"/>
</dbReference>
<evidence type="ECO:0008006" key="12">
    <source>
        <dbReference type="Google" id="ProtNLM"/>
    </source>
</evidence>
<dbReference type="PANTHER" id="PTHR23043:SF25">
    <property type="entry name" value="NEURONAL PAS DOMAIN-CONTAINING PROTEIN 1"/>
    <property type="match status" value="1"/>
</dbReference>
<dbReference type="InterPro" id="IPR000014">
    <property type="entry name" value="PAS"/>
</dbReference>
<evidence type="ECO:0000256" key="1">
    <source>
        <dbReference type="ARBA" id="ARBA00004123"/>
    </source>
</evidence>
<comment type="subcellular location">
    <subcellularLocation>
        <location evidence="1">Nucleus</location>
    </subcellularLocation>
</comment>
<dbReference type="GO" id="GO:0000981">
    <property type="term" value="F:DNA-binding transcription factor activity, RNA polymerase II-specific"/>
    <property type="evidence" value="ECO:0007669"/>
    <property type="project" value="TreeGrafter"/>
</dbReference>
<accession>A0AAV7MU39</accession>
<dbReference type="SMART" id="SM00353">
    <property type="entry name" value="HLH"/>
    <property type="match status" value="1"/>
</dbReference>
<dbReference type="FunFam" id="3.30.450.20:FF:000021">
    <property type="entry name" value="Neuronal PAS domain-containing protein 3"/>
    <property type="match status" value="1"/>
</dbReference>
<dbReference type="GO" id="GO:0046983">
    <property type="term" value="F:protein dimerization activity"/>
    <property type="evidence" value="ECO:0007669"/>
    <property type="project" value="InterPro"/>
</dbReference>
<reference evidence="10" key="1">
    <citation type="journal article" date="2022" name="bioRxiv">
        <title>Sequencing and chromosome-scale assembly of the giantPleurodeles waltlgenome.</title>
        <authorList>
            <person name="Brown T."/>
            <person name="Elewa A."/>
            <person name="Iarovenko S."/>
            <person name="Subramanian E."/>
            <person name="Araus A.J."/>
            <person name="Petzold A."/>
            <person name="Susuki M."/>
            <person name="Suzuki K.-i.T."/>
            <person name="Hayashi T."/>
            <person name="Toyoda A."/>
            <person name="Oliveira C."/>
            <person name="Osipova E."/>
            <person name="Leigh N.D."/>
            <person name="Simon A."/>
            <person name="Yun M.H."/>
        </authorList>
    </citation>
    <scope>NUCLEOTIDE SEQUENCE</scope>
    <source>
        <strain evidence="10">20211129_DDA</strain>
        <tissue evidence="10">Liver</tissue>
    </source>
</reference>
<dbReference type="PANTHER" id="PTHR23043">
    <property type="entry name" value="HYPOXIA-INDUCIBLE FACTOR 1 ALPHA"/>
    <property type="match status" value="1"/>
</dbReference>
<feature type="compositionally biased region" description="Polar residues" evidence="7">
    <location>
        <begin position="587"/>
        <end position="603"/>
    </location>
</feature>
<dbReference type="Gene3D" id="4.10.280.10">
    <property type="entry name" value="Helix-loop-helix DNA-binding domain"/>
    <property type="match status" value="1"/>
</dbReference>
<feature type="compositionally biased region" description="Acidic residues" evidence="7">
    <location>
        <begin position="514"/>
        <end position="523"/>
    </location>
</feature>
<feature type="domain" description="PAS" evidence="8">
    <location>
        <begin position="131"/>
        <end position="194"/>
    </location>
</feature>
<keyword evidence="5" id="KW-0804">Transcription</keyword>
<evidence type="ECO:0000259" key="8">
    <source>
        <dbReference type="PROSITE" id="PS50112"/>
    </source>
</evidence>
<evidence type="ECO:0000313" key="11">
    <source>
        <dbReference type="Proteomes" id="UP001066276"/>
    </source>
</evidence>
<dbReference type="InterPro" id="IPR013767">
    <property type="entry name" value="PAS_fold"/>
</dbReference>
<dbReference type="FunFam" id="3.30.450.20:FF:000025">
    <property type="entry name" value="Neuronal PAS domain protein 3 isoform 1"/>
    <property type="match status" value="1"/>
</dbReference>
<feature type="domain" description="PAS" evidence="8">
    <location>
        <begin position="323"/>
        <end position="378"/>
    </location>
</feature>
<dbReference type="InterPro" id="IPR036638">
    <property type="entry name" value="HLH_DNA-bd_sf"/>
</dbReference>
<evidence type="ECO:0000256" key="2">
    <source>
        <dbReference type="ARBA" id="ARBA00022737"/>
    </source>
</evidence>
<gene>
    <name evidence="10" type="ORF">NDU88_004508</name>
</gene>
<dbReference type="EMBL" id="JANPWB010000013">
    <property type="protein sequence ID" value="KAJ1107112.1"/>
    <property type="molecule type" value="Genomic_DNA"/>
</dbReference>
<feature type="compositionally biased region" description="Polar residues" evidence="7">
    <location>
        <begin position="687"/>
        <end position="716"/>
    </location>
</feature>
<evidence type="ECO:0000256" key="6">
    <source>
        <dbReference type="ARBA" id="ARBA00023242"/>
    </source>
</evidence>
<feature type="region of interest" description="Disordered" evidence="7">
    <location>
        <begin position="454"/>
        <end position="603"/>
    </location>
</feature>
<proteinExistence type="predicted"/>
<dbReference type="Pfam" id="PF23171">
    <property type="entry name" value="bHLH_HIF1A"/>
    <property type="match status" value="1"/>
</dbReference>
<dbReference type="InterPro" id="IPR035965">
    <property type="entry name" value="PAS-like_dom_sf"/>
</dbReference>
<comment type="caution">
    <text evidence="10">The sequence shown here is derived from an EMBL/GenBank/DDBJ whole genome shotgun (WGS) entry which is preliminary data.</text>
</comment>
<dbReference type="Proteomes" id="UP001066276">
    <property type="component" value="Chromosome 9"/>
</dbReference>
<dbReference type="FunFam" id="4.10.280.10:FF:000007">
    <property type="entry name" value="single-minded homolog 1 isoform X1"/>
    <property type="match status" value="1"/>
</dbReference>
<organism evidence="10 11">
    <name type="scientific">Pleurodeles waltl</name>
    <name type="common">Iberian ribbed newt</name>
    <dbReference type="NCBI Taxonomy" id="8319"/>
    <lineage>
        <taxon>Eukaryota</taxon>
        <taxon>Metazoa</taxon>
        <taxon>Chordata</taxon>
        <taxon>Craniata</taxon>
        <taxon>Vertebrata</taxon>
        <taxon>Euteleostomi</taxon>
        <taxon>Amphibia</taxon>
        <taxon>Batrachia</taxon>
        <taxon>Caudata</taxon>
        <taxon>Salamandroidea</taxon>
        <taxon>Salamandridae</taxon>
        <taxon>Pleurodelinae</taxon>
        <taxon>Pleurodeles</taxon>
    </lineage>
</organism>
<dbReference type="AlphaFoldDB" id="A0AAV7MU39"/>
<feature type="compositionally biased region" description="Polar residues" evidence="7">
    <location>
        <begin position="201"/>
        <end position="216"/>
    </location>
</feature>
<dbReference type="PROSITE" id="PS50112">
    <property type="entry name" value="PAS"/>
    <property type="match status" value="2"/>
</dbReference>
<keyword evidence="6" id="KW-0539">Nucleus</keyword>
<keyword evidence="2" id="KW-0677">Repeat</keyword>
<dbReference type="SMART" id="SM00091">
    <property type="entry name" value="PAS"/>
    <property type="match status" value="2"/>
</dbReference>
<keyword evidence="11" id="KW-1185">Reference proteome</keyword>
<dbReference type="InterPro" id="IPR011598">
    <property type="entry name" value="bHLH_dom"/>
</dbReference>
<keyword evidence="4" id="KW-0238">DNA-binding</keyword>
<evidence type="ECO:0000259" key="9">
    <source>
        <dbReference type="PROSITE" id="PS50888"/>
    </source>
</evidence>
<dbReference type="CDD" id="cd00130">
    <property type="entry name" value="PAS"/>
    <property type="match status" value="2"/>
</dbReference>
<evidence type="ECO:0000256" key="5">
    <source>
        <dbReference type="ARBA" id="ARBA00023163"/>
    </source>
</evidence>
<feature type="domain" description="BHLH" evidence="9">
    <location>
        <begin position="35"/>
        <end position="88"/>
    </location>
</feature>
<protein>
    <recommendedName>
        <fullName evidence="12">Neuronal PAS domain-containing protein 3</fullName>
    </recommendedName>
</protein>
<dbReference type="Pfam" id="PF08447">
    <property type="entry name" value="PAS_3"/>
    <property type="match status" value="1"/>
</dbReference>
<dbReference type="PROSITE" id="PS50888">
    <property type="entry name" value="BHLH"/>
    <property type="match status" value="1"/>
</dbReference>
<dbReference type="GO" id="GO:0005634">
    <property type="term" value="C:nucleus"/>
    <property type="evidence" value="ECO:0007669"/>
    <property type="project" value="UniProtKB-SubCell"/>
</dbReference>
<feature type="compositionally biased region" description="Polar residues" evidence="7">
    <location>
        <begin position="480"/>
        <end position="505"/>
    </location>
</feature>
<evidence type="ECO:0000256" key="7">
    <source>
        <dbReference type="SAM" id="MobiDB-lite"/>
    </source>
</evidence>
<evidence type="ECO:0000313" key="10">
    <source>
        <dbReference type="EMBL" id="KAJ1107112.1"/>
    </source>
</evidence>
<feature type="compositionally biased region" description="Basic and acidic residues" evidence="7">
    <location>
        <begin position="536"/>
        <end position="549"/>
    </location>
</feature>
<dbReference type="GO" id="GO:0000977">
    <property type="term" value="F:RNA polymerase II transcription regulatory region sequence-specific DNA binding"/>
    <property type="evidence" value="ECO:0007669"/>
    <property type="project" value="TreeGrafter"/>
</dbReference>
<dbReference type="Gene3D" id="3.30.450.20">
    <property type="entry name" value="PAS domain"/>
    <property type="match status" value="2"/>
</dbReference>
<feature type="region of interest" description="Disordered" evidence="7">
    <location>
        <begin position="199"/>
        <end position="235"/>
    </location>
</feature>
<name>A0AAV7MU39_PLEWA</name>
<feature type="compositionally biased region" description="Acidic residues" evidence="7">
    <location>
        <begin position="560"/>
        <end position="570"/>
    </location>
</feature>
<feature type="region of interest" description="Disordered" evidence="7">
    <location>
        <begin position="681"/>
        <end position="725"/>
    </location>
</feature>
<sequence length="885" mass="96737">MAAPYGSDGKCVSVEWDFLQGLLVKNPPVPCLQALRKEKSRNAARSRRGKENFEFYELAKMLPLPGAITSQLDKASIVRLTISYLKMRDFANHGDPPWSLRAENSASASALKAMGSQARNLAAALSTELFEQNLGGHILQSLDGFVFTVNQEGKFLYISETVSIYLGLSQVELTGSSVFDYIHPGDHIEVAEQLGLKSPDRSPSSLSINQKPLSNVSSSSSSSSSSSLVEGSDTDPLSPLAIESDTLERSFFVRMKSTLTKRGLHVKTSGYKVIHVTGCLRTRLPSFCHSHSIPGRVMGLVALAHTLPPSTLSEVRIDCHMFVFRVNMDLQIVYCESRITDYMDLSASDLVGKNCYQFVHAADVEGIRQSHRDLLIKGQVVTKYYRWLQKSGGFIWIQSCATISVNMKNPSERNMIWVNYILSKPECKDTPLDVSQLPAVPLRLADTGGVSDLETDFKENNLSPESRKGTAYPTKDTAEHCQNYSRSKLEQATGSSQDENGSDLTEANDRSEDNAEGEDDSDSEVSSGVPTRKRIKLEFQPEGHLDRRQGMALASSPSTDESDSGSEDEVDRVSPKRRKMERKLNGHQRSQTATRASTSEFTSVIQTQKNCPSKVSSALHIKTEQSLVRQYEKATMWGYSPSREGSEENSFTVNKELHADKSSLRNPTSNLYVSIPDSVLTPPEMDSSGSVQKVPFSSSPRVHMGASSSETLSPPLSGSPCEDRSTSTPFTPLLYPGEMEVFHRLHASNMVLPLVHQIGGSLSGHNTIASTSGSQGPYTTSTIRYAPADVTLSMPSNTLSSTHGISIRDLGNTDSKTPMELMYHHLQRLNMVAPFGNSSGASGLAQISGAMGGVFTAAESFFASQPFSMTTGNMHSSPTLERKEN</sequence>
<feature type="compositionally biased region" description="Low complexity" evidence="7">
    <location>
        <begin position="217"/>
        <end position="227"/>
    </location>
</feature>
<evidence type="ECO:0000256" key="4">
    <source>
        <dbReference type="ARBA" id="ARBA00023125"/>
    </source>
</evidence>
<dbReference type="InterPro" id="IPR013655">
    <property type="entry name" value="PAS_fold_3"/>
</dbReference>
<dbReference type="SUPFAM" id="SSF55785">
    <property type="entry name" value="PYP-like sensor domain (PAS domain)"/>
    <property type="match status" value="2"/>
</dbReference>
<dbReference type="SUPFAM" id="SSF47459">
    <property type="entry name" value="HLH, helix-loop-helix DNA-binding domain"/>
    <property type="match status" value="1"/>
</dbReference>
<evidence type="ECO:0000256" key="3">
    <source>
        <dbReference type="ARBA" id="ARBA00023015"/>
    </source>
</evidence>